<dbReference type="AlphaFoldDB" id="A0AAD6D7D2"/>
<feature type="compositionally biased region" description="Basic and acidic residues" evidence="1">
    <location>
        <begin position="305"/>
        <end position="321"/>
    </location>
</feature>
<dbReference type="PANTHER" id="PTHR36102">
    <property type="entry name" value="CHROMOSOME 10, WHOLE GENOME SHOTGUN SEQUENCE"/>
    <property type="match status" value="1"/>
</dbReference>
<feature type="region of interest" description="Disordered" evidence="1">
    <location>
        <begin position="61"/>
        <end position="81"/>
    </location>
</feature>
<feature type="region of interest" description="Disordered" evidence="1">
    <location>
        <begin position="286"/>
        <end position="336"/>
    </location>
</feature>
<feature type="compositionally biased region" description="Basic and acidic residues" evidence="1">
    <location>
        <begin position="116"/>
        <end position="133"/>
    </location>
</feature>
<dbReference type="InterPro" id="IPR021264">
    <property type="entry name" value="AFUB_079030/YDR124W-like"/>
</dbReference>
<evidence type="ECO:0000259" key="2">
    <source>
        <dbReference type="Pfam" id="PF11001"/>
    </source>
</evidence>
<feature type="region of interest" description="Disordered" evidence="1">
    <location>
        <begin position="110"/>
        <end position="133"/>
    </location>
</feature>
<evidence type="ECO:0000256" key="1">
    <source>
        <dbReference type="SAM" id="MobiDB-lite"/>
    </source>
</evidence>
<feature type="compositionally biased region" description="Polar residues" evidence="1">
    <location>
        <begin position="322"/>
        <end position="336"/>
    </location>
</feature>
<feature type="domain" description="Subtelomeric hrmA-associated cluster protein AFUB-079030/YDR124W-like helical bundle" evidence="2">
    <location>
        <begin position="146"/>
        <end position="279"/>
    </location>
</feature>
<dbReference type="PANTHER" id="PTHR36102:SF1">
    <property type="entry name" value="YDR124W-LIKE HELICAL BUNDLE DOMAIN-CONTAINING PROTEIN"/>
    <property type="match status" value="1"/>
</dbReference>
<dbReference type="Pfam" id="PF11001">
    <property type="entry name" value="AFUB_07903_YDR124W_hel"/>
    <property type="match status" value="1"/>
</dbReference>
<gene>
    <name evidence="3" type="ORF">N7494_001265</name>
</gene>
<proteinExistence type="predicted"/>
<dbReference type="Proteomes" id="UP001220324">
    <property type="component" value="Unassembled WGS sequence"/>
</dbReference>
<evidence type="ECO:0000313" key="4">
    <source>
        <dbReference type="Proteomes" id="UP001220324"/>
    </source>
</evidence>
<dbReference type="EMBL" id="JAQIZZ010000001">
    <property type="protein sequence ID" value="KAJ5557350.1"/>
    <property type="molecule type" value="Genomic_DNA"/>
</dbReference>
<keyword evidence="4" id="KW-1185">Reference proteome</keyword>
<evidence type="ECO:0000313" key="3">
    <source>
        <dbReference type="EMBL" id="KAJ5557350.1"/>
    </source>
</evidence>
<dbReference type="InterPro" id="IPR047092">
    <property type="entry name" value="AFUB_07903/YDR124W-like_hel"/>
</dbReference>
<reference evidence="3 4" key="1">
    <citation type="journal article" date="2023" name="IMA Fungus">
        <title>Comparative genomic study of the Penicillium genus elucidates a diverse pangenome and 15 lateral gene transfer events.</title>
        <authorList>
            <person name="Petersen C."/>
            <person name="Sorensen T."/>
            <person name="Nielsen M.R."/>
            <person name="Sondergaard T.E."/>
            <person name="Sorensen J.L."/>
            <person name="Fitzpatrick D.A."/>
            <person name="Frisvad J.C."/>
            <person name="Nielsen K.L."/>
        </authorList>
    </citation>
    <scope>NUCLEOTIDE SEQUENCE [LARGE SCALE GENOMIC DNA]</scope>
    <source>
        <strain evidence="3 4">IBT 35679</strain>
    </source>
</reference>
<organism evidence="3 4">
    <name type="scientific">Penicillium frequentans</name>
    <dbReference type="NCBI Taxonomy" id="3151616"/>
    <lineage>
        <taxon>Eukaryota</taxon>
        <taxon>Fungi</taxon>
        <taxon>Dikarya</taxon>
        <taxon>Ascomycota</taxon>
        <taxon>Pezizomycotina</taxon>
        <taxon>Eurotiomycetes</taxon>
        <taxon>Eurotiomycetidae</taxon>
        <taxon>Eurotiales</taxon>
        <taxon>Aspergillaceae</taxon>
        <taxon>Penicillium</taxon>
    </lineage>
</organism>
<comment type="caution">
    <text evidence="3">The sequence shown here is derived from an EMBL/GenBank/DDBJ whole genome shotgun (WGS) entry which is preliminary data.</text>
</comment>
<sequence>MSQLFHQNAQLNTHFALIFIDQDGNLRQQISPSIADSTETILSADLITEFMKAVAQSNQGWPSTRALDTGQPDPYPDLSQAAHGARLAGPEQDLRLQHYSSAVVSPSSNSAFTWQTEDRSKADSQRKQIPRIEKHNWGAQMTTISVKDKTFLRRYYEKVFQNLQQTNCRVIAKVYVKVVEPRKQAQYPYNGRKPVAGEMQQFSPEETRPPWWPTGVSHREPDHLLKNERIELLVHILCDLRASHGITAERLKHGQECVKRQIVPPERLQLLDELYRVREQEEKLDAGEITDGSAEVSVSRANLPDSEKCNVQDQKAYRDSPAHQTQPNEHVTQSLAQCSRPEGETISLKLATDPHVTEHSSFGQKDLMSPGFESLCPSSSPGDLKRKRSSFERGALQALRHSSLGYGSSTVFANHLPVQDTPDDSLDLEQQINYLAYYSWINSFQNHV</sequence>
<protein>
    <recommendedName>
        <fullName evidence="2">Subtelomeric hrmA-associated cluster protein AFUB-079030/YDR124W-like helical bundle domain-containing protein</fullName>
    </recommendedName>
</protein>
<accession>A0AAD6D7D2</accession>
<name>A0AAD6D7D2_9EURO</name>